<keyword evidence="8" id="KW-1185">Reference proteome</keyword>
<sequence>MFILFILFIYTSLLFVCSEFCREVTDAQMPQVAPVILPEMYKIFVQDQVYSVRIRSRAVDIFNTCAGLICAMSDYQKDAPKLLLFPVLPQFIQAFTQALGVPDSLTSDCGLKMEVLKALATLVKNFSKQMGNHIMEILPHVWNILTHSADRYVKTVVNDTEEADDPVDSDGEVLGFENLVFSVFEFIHGLIETPRFRKTVKKFLNELIYFLLLYMQITEDQVQHHNTTIYKTFYNTTIYKTFSSRIKLCLALCQIQVWSSNPNQFVEDEDDDTFSYSVRIAAQDVLLAVSAEFKNEGAVTLASAVTRHVDEANNCKRKGDTNWWKLHEACMLAMGCVKSIIIDKISSEDIVAFLNNVVLVDLQESVSPFLVGQALWVGSRFTPMMNPALLNSFLQASVSGLQNNQLPAVRICSVRAVYEFCEHLKKSNNTQQLVPYLRQMMDGLLAMATQSSDDVLALVLETLRIVMSVDKEFTTTYEQKIAPLTIALFIKLAHVCLKLHRFLDCVVMMYLFFMCILFFSLLIDAALLPLIEDLFKELAMNSGCNKLLQQRFIPTVISIFQSPPEKTPLGIHAVCIDVLTNIIKFSEPPLSDLLLNNVFPVLIKILLNSDDNAVLQSGGECLRMYLIAGAEQLYNWKDSEGNNGISYVIQGASHLLDPRGPEFTASFAGRLVTTLVHKVGKNLGDQLDLLLRGVLSKLHQAETLSVIQSLILVFVKLMNSQLETTIEFLSGVPDPTGKSALENILKIWCAHQPEFYGVYDNKVSTLALCNVLQYFINTGDKRLQVVVKGDRIYPNDEGIRTRSKAAKTPEQWTMIPMPVKIFKLLINELGTLLESAAEETNAESGGESDEGEEGWEDDDEEEMAGHTLSSILGQFAPASDFAGPEEDDDDPEITSDPIYTMDLQAHLVEFVRRFVQQPCFQAYQQALNPQERHTLSRIGITT</sequence>
<feature type="compositionally biased region" description="Acidic residues" evidence="2">
    <location>
        <begin position="883"/>
        <end position="893"/>
    </location>
</feature>
<feature type="region of interest" description="Disordered" evidence="2">
    <location>
        <begin position="837"/>
        <end position="863"/>
    </location>
</feature>
<evidence type="ECO:0000256" key="1">
    <source>
        <dbReference type="ARBA" id="ARBA00022927"/>
    </source>
</evidence>
<dbReference type="InterPro" id="IPR016024">
    <property type="entry name" value="ARM-type_fold"/>
</dbReference>
<keyword evidence="3" id="KW-0812">Transmembrane</keyword>
<keyword evidence="3" id="KW-1133">Transmembrane helix</keyword>
<feature type="compositionally biased region" description="Acidic residues" evidence="2">
    <location>
        <begin position="837"/>
        <end position="862"/>
    </location>
</feature>
<dbReference type="SUPFAM" id="SSF48371">
    <property type="entry name" value="ARM repeat"/>
    <property type="match status" value="1"/>
</dbReference>
<feature type="chain" id="PRO_5002714814" description="Importin 9" evidence="4">
    <location>
        <begin position="19"/>
        <end position="942"/>
    </location>
</feature>
<evidence type="ECO:0000256" key="3">
    <source>
        <dbReference type="SAM" id="Phobius"/>
    </source>
</evidence>
<evidence type="ECO:0000259" key="6">
    <source>
        <dbReference type="Pfam" id="PF25758"/>
    </source>
</evidence>
<feature type="domain" description="Importin-9 central HEAT repeats" evidence="5">
    <location>
        <begin position="256"/>
        <end position="480"/>
    </location>
</feature>
<dbReference type="GO" id="GO:0005829">
    <property type="term" value="C:cytosol"/>
    <property type="evidence" value="ECO:0000318"/>
    <property type="project" value="GO_Central"/>
</dbReference>
<keyword evidence="4" id="KW-0732">Signal</keyword>
<evidence type="ECO:0000259" key="5">
    <source>
        <dbReference type="Pfam" id="PF25018"/>
    </source>
</evidence>
<evidence type="ECO:0008006" key="9">
    <source>
        <dbReference type="Google" id="ProtNLM"/>
    </source>
</evidence>
<dbReference type="Pfam" id="PF25758">
    <property type="entry name" value="TPR_IPO11"/>
    <property type="match status" value="1"/>
</dbReference>
<keyword evidence="1" id="KW-0813">Transport</keyword>
<feature type="transmembrane region" description="Helical" evidence="3">
    <location>
        <begin position="481"/>
        <end position="497"/>
    </location>
</feature>
<dbReference type="GO" id="GO:0006606">
    <property type="term" value="P:protein import into nucleus"/>
    <property type="evidence" value="ECO:0000318"/>
    <property type="project" value="GO_Central"/>
</dbReference>
<name>A7S6X2_NEMVE</name>
<evidence type="ECO:0000313" key="8">
    <source>
        <dbReference type="Proteomes" id="UP000001593"/>
    </source>
</evidence>
<dbReference type="eggNOG" id="KOG2274">
    <property type="taxonomic scope" value="Eukaryota"/>
</dbReference>
<dbReference type="InterPro" id="IPR058669">
    <property type="entry name" value="TPR_IPO7/11-like"/>
</dbReference>
<keyword evidence="1" id="KW-0653">Protein transport</keyword>
<feature type="signal peptide" evidence="4">
    <location>
        <begin position="1"/>
        <end position="18"/>
    </location>
</feature>
<gene>
    <name evidence="7" type="ORF">NEMVEDRAFT_v1g106835</name>
</gene>
<dbReference type="InterPro" id="IPR011989">
    <property type="entry name" value="ARM-like"/>
</dbReference>
<keyword evidence="3" id="KW-0472">Membrane</keyword>
<reference evidence="7 8" key="1">
    <citation type="journal article" date="2007" name="Science">
        <title>Sea anemone genome reveals ancestral eumetazoan gene repertoire and genomic organization.</title>
        <authorList>
            <person name="Putnam N.H."/>
            <person name="Srivastava M."/>
            <person name="Hellsten U."/>
            <person name="Dirks B."/>
            <person name="Chapman J."/>
            <person name="Salamov A."/>
            <person name="Terry A."/>
            <person name="Shapiro H."/>
            <person name="Lindquist E."/>
            <person name="Kapitonov V.V."/>
            <person name="Jurka J."/>
            <person name="Genikhovich G."/>
            <person name="Grigoriev I.V."/>
            <person name="Lucas S.M."/>
            <person name="Steele R.E."/>
            <person name="Finnerty J.R."/>
            <person name="Technau U."/>
            <person name="Martindale M.Q."/>
            <person name="Rokhsar D.S."/>
        </authorList>
    </citation>
    <scope>NUCLEOTIDE SEQUENCE [LARGE SCALE GENOMIC DNA]</scope>
    <source>
        <strain evidence="8">CH2 X CH6</strain>
    </source>
</reference>
<dbReference type="GO" id="GO:0005635">
    <property type="term" value="C:nuclear envelope"/>
    <property type="evidence" value="ECO:0000318"/>
    <property type="project" value="GO_Central"/>
</dbReference>
<dbReference type="AlphaFoldDB" id="A7S6X2"/>
<dbReference type="STRING" id="45351.A7S6X2"/>
<dbReference type="FunFam" id="1.25.10.10:FF:000459">
    <property type="entry name" value="ARM repeat superfamily protein"/>
    <property type="match status" value="1"/>
</dbReference>
<dbReference type="PANTHER" id="PTHR10997">
    <property type="entry name" value="IMPORTIN-7, 8, 11"/>
    <property type="match status" value="1"/>
</dbReference>
<organism evidence="7 8">
    <name type="scientific">Nematostella vectensis</name>
    <name type="common">Starlet sea anemone</name>
    <dbReference type="NCBI Taxonomy" id="45351"/>
    <lineage>
        <taxon>Eukaryota</taxon>
        <taxon>Metazoa</taxon>
        <taxon>Cnidaria</taxon>
        <taxon>Anthozoa</taxon>
        <taxon>Hexacorallia</taxon>
        <taxon>Actiniaria</taxon>
        <taxon>Edwardsiidae</taxon>
        <taxon>Nematostella</taxon>
    </lineage>
</organism>
<evidence type="ECO:0000256" key="4">
    <source>
        <dbReference type="SAM" id="SignalP"/>
    </source>
</evidence>
<evidence type="ECO:0000313" key="7">
    <source>
        <dbReference type="EMBL" id="EDO40537.1"/>
    </source>
</evidence>
<dbReference type="InterPro" id="IPR056840">
    <property type="entry name" value="HEAT_IPO9_central"/>
</dbReference>
<dbReference type="OMA" id="NPDQYTI"/>
<feature type="domain" description="Importin-7/11-like TPR repeats" evidence="6">
    <location>
        <begin position="554"/>
        <end position="774"/>
    </location>
</feature>
<feature type="transmembrane region" description="Helical" evidence="3">
    <location>
        <begin position="509"/>
        <end position="531"/>
    </location>
</feature>
<dbReference type="Pfam" id="PF25018">
    <property type="entry name" value="HEAT_IPO9_c"/>
    <property type="match status" value="1"/>
</dbReference>
<dbReference type="HOGENOM" id="CLU_008920_1_0_1"/>
<accession>A7S6X2</accession>
<evidence type="ECO:0000256" key="2">
    <source>
        <dbReference type="SAM" id="MobiDB-lite"/>
    </source>
</evidence>
<dbReference type="EMBL" id="DS469590">
    <property type="protein sequence ID" value="EDO40537.1"/>
    <property type="molecule type" value="Genomic_DNA"/>
</dbReference>
<dbReference type="Proteomes" id="UP000001593">
    <property type="component" value="Unassembled WGS sequence"/>
</dbReference>
<dbReference type="InParanoid" id="A7S6X2"/>
<protein>
    <recommendedName>
        <fullName evidence="9">Importin 9</fullName>
    </recommendedName>
</protein>
<dbReference type="Gene3D" id="1.25.10.10">
    <property type="entry name" value="Leucine-rich Repeat Variant"/>
    <property type="match status" value="1"/>
</dbReference>
<dbReference type="FunCoup" id="A7S6X2">
    <property type="interactions" value="548"/>
</dbReference>
<feature type="region of interest" description="Disordered" evidence="2">
    <location>
        <begin position="877"/>
        <end position="896"/>
    </location>
</feature>
<proteinExistence type="predicted"/>
<dbReference type="PhylomeDB" id="A7S6X2"/>
<dbReference type="PANTHER" id="PTHR10997:SF9">
    <property type="entry name" value="IMPORTIN-9"/>
    <property type="match status" value="1"/>
</dbReference>